<comment type="caution">
    <text evidence="2">The sequence shown here is derived from an EMBL/GenBank/DDBJ whole genome shotgun (WGS) entry which is preliminary data.</text>
</comment>
<reference evidence="2" key="1">
    <citation type="submission" date="2021-03" db="EMBL/GenBank/DDBJ databases">
        <authorList>
            <person name="Tagirdzhanova G."/>
        </authorList>
    </citation>
    <scope>NUCLEOTIDE SEQUENCE</scope>
</reference>
<dbReference type="AlphaFoldDB" id="A0A8H3J211"/>
<dbReference type="Gene3D" id="3.40.50.720">
    <property type="entry name" value="NAD(P)-binding Rossmann-like Domain"/>
    <property type="match status" value="1"/>
</dbReference>
<dbReference type="InterPro" id="IPR036291">
    <property type="entry name" value="NAD(P)-bd_dom_sf"/>
</dbReference>
<name>A0A8H3J211_9LECA</name>
<sequence length="332" mass="36263">MVQLDLVRASISSLVKSRPLVAVFVGGTSGIGEFTIQALATTHGVDGKGLRVYIVGRNISAAVKTIAECYGICPGGEFVFVKANDLSLLGDVDRVCSEIIELEDKNKADGEVARIDILVMSQHYFPLLFEPRNVSLPFHPDTREGLDESLSLLYYSRMRFATQLLPLLLASPRPAHIISIYAAGKETTLTSSDLSLRDPKNYTLSNVRSHAFFPGLVMTGGFGDKRLPLWFRVVFWLMRPLLGLVTTPGKESGERVLFTATEEFSARKEGEETRIGTDGVRGSGAYAVGIDGEPMAIGKIYATLRAEGGKEQVWEHTTGAFREIEAGRKFTG</sequence>
<dbReference type="SUPFAM" id="SSF51735">
    <property type="entry name" value="NAD(P)-binding Rossmann-fold domains"/>
    <property type="match status" value="1"/>
</dbReference>
<dbReference type="PANTHER" id="PTHR47534:SF3">
    <property type="entry name" value="ALCOHOL DEHYDROGENASE-LIKE C-TERMINAL DOMAIN-CONTAINING PROTEIN"/>
    <property type="match status" value="1"/>
</dbReference>
<organism evidence="2 3">
    <name type="scientific">Heterodermia speciosa</name>
    <dbReference type="NCBI Taxonomy" id="116794"/>
    <lineage>
        <taxon>Eukaryota</taxon>
        <taxon>Fungi</taxon>
        <taxon>Dikarya</taxon>
        <taxon>Ascomycota</taxon>
        <taxon>Pezizomycotina</taxon>
        <taxon>Lecanoromycetes</taxon>
        <taxon>OSLEUM clade</taxon>
        <taxon>Lecanoromycetidae</taxon>
        <taxon>Caliciales</taxon>
        <taxon>Physciaceae</taxon>
        <taxon>Heterodermia</taxon>
    </lineage>
</organism>
<keyword evidence="1" id="KW-0560">Oxidoreductase</keyword>
<dbReference type="EMBL" id="CAJPDS010000125">
    <property type="protein sequence ID" value="CAF9939128.1"/>
    <property type="molecule type" value="Genomic_DNA"/>
</dbReference>
<evidence type="ECO:0000313" key="3">
    <source>
        <dbReference type="Proteomes" id="UP000664521"/>
    </source>
</evidence>
<dbReference type="Proteomes" id="UP000664521">
    <property type="component" value="Unassembled WGS sequence"/>
</dbReference>
<evidence type="ECO:0000313" key="2">
    <source>
        <dbReference type="EMBL" id="CAF9939128.1"/>
    </source>
</evidence>
<protein>
    <submittedName>
        <fullName evidence="2">Uncharacterized protein</fullName>
    </submittedName>
</protein>
<dbReference type="GO" id="GO:0016491">
    <property type="term" value="F:oxidoreductase activity"/>
    <property type="evidence" value="ECO:0007669"/>
    <property type="project" value="UniProtKB-KW"/>
</dbReference>
<dbReference type="InterPro" id="IPR052228">
    <property type="entry name" value="Sec_Metab_Biosynth_Oxidored"/>
</dbReference>
<dbReference type="OrthoDB" id="2898509at2759"/>
<proteinExistence type="predicted"/>
<evidence type="ECO:0000256" key="1">
    <source>
        <dbReference type="ARBA" id="ARBA00023002"/>
    </source>
</evidence>
<accession>A0A8H3J211</accession>
<gene>
    <name evidence="2" type="ORF">HETSPECPRED_001493</name>
</gene>
<keyword evidence="3" id="KW-1185">Reference proteome</keyword>
<dbReference type="PANTHER" id="PTHR47534">
    <property type="entry name" value="YALI0E05731P"/>
    <property type="match status" value="1"/>
</dbReference>